<evidence type="ECO:0000313" key="1">
    <source>
        <dbReference type="EMBL" id="KAI5650038.1"/>
    </source>
</evidence>
<reference evidence="2" key="1">
    <citation type="journal article" date="2023" name="Nat. Plants">
        <title>Single-cell RNA sequencing provides a high-resolution roadmap for understanding the multicellular compartmentation of specialized metabolism.</title>
        <authorList>
            <person name="Sun S."/>
            <person name="Shen X."/>
            <person name="Li Y."/>
            <person name="Li Y."/>
            <person name="Wang S."/>
            <person name="Li R."/>
            <person name="Zhang H."/>
            <person name="Shen G."/>
            <person name="Guo B."/>
            <person name="Wei J."/>
            <person name="Xu J."/>
            <person name="St-Pierre B."/>
            <person name="Chen S."/>
            <person name="Sun C."/>
        </authorList>
    </citation>
    <scope>NUCLEOTIDE SEQUENCE [LARGE SCALE GENOMIC DNA]</scope>
</reference>
<accession>A0ACB9ZRH8</accession>
<dbReference type="EMBL" id="CM044708">
    <property type="protein sequence ID" value="KAI5650038.1"/>
    <property type="molecule type" value="Genomic_DNA"/>
</dbReference>
<dbReference type="Proteomes" id="UP001060085">
    <property type="component" value="Linkage Group LG08"/>
</dbReference>
<evidence type="ECO:0000313" key="2">
    <source>
        <dbReference type="Proteomes" id="UP001060085"/>
    </source>
</evidence>
<comment type="caution">
    <text evidence="1">The sequence shown here is derived from an EMBL/GenBank/DDBJ whole genome shotgun (WGS) entry which is preliminary data.</text>
</comment>
<keyword evidence="2" id="KW-1185">Reference proteome</keyword>
<proteinExistence type="predicted"/>
<name>A0ACB9ZRH8_CATRO</name>
<protein>
    <submittedName>
        <fullName evidence="1">Uncharacterized protein</fullName>
    </submittedName>
</protein>
<organism evidence="1 2">
    <name type="scientific">Catharanthus roseus</name>
    <name type="common">Madagascar periwinkle</name>
    <name type="synonym">Vinca rosea</name>
    <dbReference type="NCBI Taxonomy" id="4058"/>
    <lineage>
        <taxon>Eukaryota</taxon>
        <taxon>Viridiplantae</taxon>
        <taxon>Streptophyta</taxon>
        <taxon>Embryophyta</taxon>
        <taxon>Tracheophyta</taxon>
        <taxon>Spermatophyta</taxon>
        <taxon>Magnoliopsida</taxon>
        <taxon>eudicotyledons</taxon>
        <taxon>Gunneridae</taxon>
        <taxon>Pentapetalae</taxon>
        <taxon>asterids</taxon>
        <taxon>lamiids</taxon>
        <taxon>Gentianales</taxon>
        <taxon>Apocynaceae</taxon>
        <taxon>Rauvolfioideae</taxon>
        <taxon>Vinceae</taxon>
        <taxon>Catharanthinae</taxon>
        <taxon>Catharanthus</taxon>
    </lineage>
</organism>
<sequence>MNTNRIRLVFVFLQSDFKDLLLVVGICGSDWFSDMDAALCVFLQYCLHFLSAAGFLLADPDSSLFCREFISYSVLLLSGTMDATLMAQFQNFSLRGSEKLSIKLAEDDFKTGMEEYGLCCVGRCIWAKNMNVKAYRSVMCQYERLPRLYFRCGHWDYVLLDCATLPSNACREEINKQKYRSWLAVDTKFHEESELL</sequence>
<gene>
    <name evidence="1" type="ORF">M9H77_36043</name>
</gene>